<accession>A0ABP1RY81</accession>
<protein>
    <recommendedName>
        <fullName evidence="2">O-acyltransferase WSD1-like N-terminal domain-containing protein</fullName>
    </recommendedName>
</protein>
<evidence type="ECO:0000313" key="3">
    <source>
        <dbReference type="EMBL" id="CAL8138868.1"/>
    </source>
</evidence>
<organism evidence="3 4">
    <name type="scientific">Orchesella dallaii</name>
    <dbReference type="NCBI Taxonomy" id="48710"/>
    <lineage>
        <taxon>Eukaryota</taxon>
        <taxon>Metazoa</taxon>
        <taxon>Ecdysozoa</taxon>
        <taxon>Arthropoda</taxon>
        <taxon>Hexapoda</taxon>
        <taxon>Collembola</taxon>
        <taxon>Entomobryomorpha</taxon>
        <taxon>Entomobryoidea</taxon>
        <taxon>Orchesellidae</taxon>
        <taxon>Orchesellinae</taxon>
        <taxon>Orchesella</taxon>
    </lineage>
</organism>
<dbReference type="Proteomes" id="UP001642540">
    <property type="component" value="Unassembled WGS sequence"/>
</dbReference>
<name>A0ABP1RY81_9HEXA</name>
<keyword evidence="4" id="KW-1185">Reference proteome</keyword>
<gene>
    <name evidence="3" type="ORF">ODALV1_LOCUS27572</name>
</gene>
<dbReference type="EMBL" id="CAXLJM020000124">
    <property type="protein sequence ID" value="CAL8138868.1"/>
    <property type="molecule type" value="Genomic_DNA"/>
</dbReference>
<evidence type="ECO:0000313" key="4">
    <source>
        <dbReference type="Proteomes" id="UP001642540"/>
    </source>
</evidence>
<dbReference type="InterPro" id="IPR004255">
    <property type="entry name" value="O-acyltransferase_WSD1_N"/>
</dbReference>
<keyword evidence="1" id="KW-1133">Transmembrane helix</keyword>
<reference evidence="3 4" key="1">
    <citation type="submission" date="2024-08" db="EMBL/GenBank/DDBJ databases">
        <authorList>
            <person name="Cucini C."/>
            <person name="Frati F."/>
        </authorList>
    </citation>
    <scope>NUCLEOTIDE SEQUENCE [LARGE SCALE GENOMIC DNA]</scope>
</reference>
<keyword evidence="1" id="KW-0472">Membrane</keyword>
<feature type="transmembrane region" description="Helical" evidence="1">
    <location>
        <begin position="12"/>
        <end position="35"/>
    </location>
</feature>
<sequence>MSSATRGLLPFLISLVFYIIIGPILLILCLLNELVRLLIRCYLWKKYEGEIDLVPDGADALYALKRQERTRTVVVCLKTDKPVPHEKVKENFKDVILQARDSTGKLIYSKLTQILVTKLGYACWKRDENFDLKNHFRSLPSNKIYSKKEIQKEIKQMVQDMEEDKPQWEIITVPRFVDSKGDPETSILIFRWQHAYMDGFTFTAMFVNHMSSGFTYYIHPTKFQIPFEKKMLSYLNAIIFGPYAFILITLNKFKSFWPRQVSNESAKTQSTYTWTNSMELEPIQKLRKEVDNATIPTILENAFISAAKEILPPGRVPEEISIWELAALLPYPGDGPQSRFAFFTFNINSNQDDFERIQTSKKDSWDGITGPWIPLSFVLFKLSGRLPVFMHYVVFAGGSCSIMMSNLPLSKTRFRMLDTADVLEVWAFPPQPNDTGITLFSAAYENSLKIAVSAKPTWLSEEELERIVEKMPGVLNEWVTRVD</sequence>
<evidence type="ECO:0000259" key="2">
    <source>
        <dbReference type="Pfam" id="PF03007"/>
    </source>
</evidence>
<feature type="transmembrane region" description="Helical" evidence="1">
    <location>
        <begin position="231"/>
        <end position="250"/>
    </location>
</feature>
<dbReference type="Pfam" id="PF03007">
    <property type="entry name" value="WS_DGAT_cat"/>
    <property type="match status" value="1"/>
</dbReference>
<feature type="transmembrane region" description="Helical" evidence="1">
    <location>
        <begin position="389"/>
        <end position="409"/>
    </location>
</feature>
<proteinExistence type="predicted"/>
<evidence type="ECO:0000256" key="1">
    <source>
        <dbReference type="SAM" id="Phobius"/>
    </source>
</evidence>
<feature type="domain" description="O-acyltransferase WSD1-like N-terminal" evidence="2">
    <location>
        <begin position="108"/>
        <end position="229"/>
    </location>
</feature>
<keyword evidence="1" id="KW-0812">Transmembrane</keyword>
<comment type="caution">
    <text evidence="3">The sequence shown here is derived from an EMBL/GenBank/DDBJ whole genome shotgun (WGS) entry which is preliminary data.</text>
</comment>